<reference evidence="1 2" key="1">
    <citation type="submission" date="2016-10" db="EMBL/GenBank/DDBJ databases">
        <authorList>
            <person name="de Groot N.N."/>
        </authorList>
    </citation>
    <scope>NUCLEOTIDE SEQUENCE [LARGE SCALE GENOMIC DNA]</scope>
    <source>
        <strain evidence="1 2">CGMCC 1.10959</strain>
    </source>
</reference>
<accession>A0A1I7CA75</accession>
<dbReference type="OrthoDB" id="7824597at2"/>
<evidence type="ECO:0000313" key="1">
    <source>
        <dbReference type="EMBL" id="SFT96335.1"/>
    </source>
</evidence>
<evidence type="ECO:0008006" key="3">
    <source>
        <dbReference type="Google" id="ProtNLM"/>
    </source>
</evidence>
<keyword evidence="2" id="KW-1185">Reference proteome</keyword>
<dbReference type="RefSeq" id="WP_027262654.1">
    <property type="nucleotide sequence ID" value="NZ_FPAW01000015.1"/>
</dbReference>
<dbReference type="InterPro" id="IPR010626">
    <property type="entry name" value="DUF1217"/>
</dbReference>
<dbReference type="AlphaFoldDB" id="A0A1I7CA75"/>
<dbReference type="InterPro" id="IPR023157">
    <property type="entry name" value="AGR-C-984p-like_sf"/>
</dbReference>
<dbReference type="Gene3D" id="1.10.3700.10">
    <property type="entry name" value="AGR C 984p-like"/>
    <property type="match status" value="1"/>
</dbReference>
<sequence>MSYQPVIPSTGLVGWRFLQRTHEAQFEAFNASSQIQREIDYFNENIGDMRSAEDLVKNRRLLGVALGAFGLQDDIDNRYFIQRILSDGTSSDDALANKLTDERYRKLSEAFGFGPGAAVTTGFSENMNDIVAQYQTHSFEVSVGEQDDTMRIALYAQRELGELADKDISEDTKWFSLMGLPPLRSMFETALGLPSAFGQIDIDQQLKVFREKTRAITGDDTVSQFSDPAMVEKFTTLYLARSQIAEMNVANSSSANALTLLQSS</sequence>
<evidence type="ECO:0000313" key="2">
    <source>
        <dbReference type="Proteomes" id="UP000182466"/>
    </source>
</evidence>
<dbReference type="Proteomes" id="UP000182466">
    <property type="component" value="Unassembled WGS sequence"/>
</dbReference>
<dbReference type="SUPFAM" id="SSF158837">
    <property type="entry name" value="AGR C 984p-like"/>
    <property type="match status" value="1"/>
</dbReference>
<dbReference type="EMBL" id="FPAW01000015">
    <property type="protein sequence ID" value="SFT96335.1"/>
    <property type="molecule type" value="Genomic_DNA"/>
</dbReference>
<protein>
    <recommendedName>
        <fullName evidence="3">Flagellar protein</fullName>
    </recommendedName>
</protein>
<organism evidence="1 2">
    <name type="scientific">Sedimentitalea nanhaiensis</name>
    <dbReference type="NCBI Taxonomy" id="999627"/>
    <lineage>
        <taxon>Bacteria</taxon>
        <taxon>Pseudomonadati</taxon>
        <taxon>Pseudomonadota</taxon>
        <taxon>Alphaproteobacteria</taxon>
        <taxon>Rhodobacterales</taxon>
        <taxon>Paracoccaceae</taxon>
        <taxon>Sedimentitalea</taxon>
    </lineage>
</organism>
<dbReference type="STRING" id="999627.SAMN05216236_11575"/>
<gene>
    <name evidence="1" type="ORF">SAMN05216236_11575</name>
</gene>
<name>A0A1I7CA75_9RHOB</name>
<proteinExistence type="predicted"/>
<dbReference type="Pfam" id="PF06748">
    <property type="entry name" value="DUF1217"/>
    <property type="match status" value="1"/>
</dbReference>